<evidence type="ECO:0000256" key="8">
    <source>
        <dbReference type="ARBA" id="ARBA00023053"/>
    </source>
</evidence>
<proteinExistence type="inferred from homology"/>
<dbReference type="InterPro" id="IPR000175">
    <property type="entry name" value="Na/ntran_symport"/>
</dbReference>
<evidence type="ECO:0000256" key="2">
    <source>
        <dbReference type="ARBA" id="ARBA00006459"/>
    </source>
</evidence>
<keyword evidence="7 16" id="KW-1133">Transmembrane helix</keyword>
<dbReference type="AlphaFoldDB" id="A0A8J5ML72"/>
<keyword evidence="18" id="KW-1185">Reference proteome</keyword>
<evidence type="ECO:0000256" key="12">
    <source>
        <dbReference type="ARBA" id="ARBA00023201"/>
    </source>
</evidence>
<feature type="transmembrane region" description="Helical" evidence="16">
    <location>
        <begin position="196"/>
        <end position="216"/>
    </location>
</feature>
<evidence type="ECO:0000256" key="14">
    <source>
        <dbReference type="PIRSR" id="PIRSR600175-1"/>
    </source>
</evidence>
<dbReference type="Pfam" id="PF00209">
    <property type="entry name" value="SNF"/>
    <property type="match status" value="1"/>
</dbReference>
<feature type="transmembrane region" description="Helical" evidence="16">
    <location>
        <begin position="107"/>
        <end position="124"/>
    </location>
</feature>
<dbReference type="PANTHER" id="PTHR11616">
    <property type="entry name" value="SODIUM/CHLORIDE DEPENDENT TRANSPORTER"/>
    <property type="match status" value="1"/>
</dbReference>
<feature type="binding site" evidence="14">
    <location>
        <position position="319"/>
    </location>
    <ligand>
        <name>Na(+)</name>
        <dbReference type="ChEBI" id="CHEBI:29101"/>
        <label>1</label>
    </ligand>
</feature>
<sequence>MLAEVEDPTSPHGNGSRFIRGIKYLLAYLLGPVPERDTWHNNVEGILSHIGYVVGLGNMWRFPYFCYKHGGATFFIPYTVFLLVVGLPEFFMDVSLGQYLSLGPTHVYSYMAPIFSGLGWAMVAMSLVVSVYYIVVLGWTLYYLFLCFQPTPPWSRNSIEYSLPDSQMVDNITYVASWKFFREEVLVVSSPYEFEIQGHLVLCVGVAWLLVMTSLVRGVRSSGKVAYVTVIVPYIVLVLLLAWSYDTMHQDVWRESLRNYFSPHRVKSSKLLDPELWADAATQVSFSLGAVYGGHTTLSSYNTFKQNTFRNSIVIILCNTATSILCGFVVFVSLSQMAVDMSITVDDVFNGEYRLGGLGAELVFIAYPAFFSRMTNNVWPVLFFLMILALGIDSMIGFMETSTTALFDNFKCLRRLRLPVMFVMIIFLILLDLPLCAGSGIFVLGHMATVLTAVFDNFECLRRRYVPVVAVTCGTVFLLGLPLYTSSGIYLVMLLNSPICRSAVVILALLQFVLECFNGFVSSAGFKEFMKLVEEEMQVWIPRPVYWYLALTLKFLAPLSLLGLLVWTVVGEPQVYAELPLPFSYRVVGWSLTLIISCGIIPVFAIRAIYHNRNQGWRKLFKKTNKFLPRYIMESQSIYDLEQH</sequence>
<dbReference type="NCBIfam" id="NF037979">
    <property type="entry name" value="Na_transp"/>
    <property type="match status" value="1"/>
</dbReference>
<dbReference type="PROSITE" id="PS00610">
    <property type="entry name" value="NA_NEUROTRAN_SYMP_1"/>
    <property type="match status" value="1"/>
</dbReference>
<evidence type="ECO:0000313" key="17">
    <source>
        <dbReference type="EMBL" id="KAG7155618.1"/>
    </source>
</evidence>
<keyword evidence="9" id="KW-0406">Ion transport</keyword>
<feature type="transmembrane region" description="Helical" evidence="16">
    <location>
        <begin position="378"/>
        <end position="399"/>
    </location>
</feature>
<keyword evidence="8 14" id="KW-0915">Sodium</keyword>
<dbReference type="PRINTS" id="PR00176">
    <property type="entry name" value="NANEUSMPORT"/>
</dbReference>
<evidence type="ECO:0000256" key="16">
    <source>
        <dbReference type="SAM" id="Phobius"/>
    </source>
</evidence>
<protein>
    <recommendedName>
        <fullName evidence="15">Transporter</fullName>
    </recommendedName>
</protein>
<comment type="similarity">
    <text evidence="2 15">Belongs to the sodium:neurotransmitter symporter (SNF) (TC 2.A.22) family.</text>
</comment>
<keyword evidence="5 15" id="KW-0769">Symport</keyword>
<feature type="transmembrane region" description="Helical" evidence="16">
    <location>
        <begin position="69"/>
        <end position="87"/>
    </location>
</feature>
<dbReference type="CDD" id="cd10324">
    <property type="entry name" value="SLC6sbd"/>
    <property type="match status" value="1"/>
</dbReference>
<evidence type="ECO:0000256" key="7">
    <source>
        <dbReference type="ARBA" id="ARBA00022989"/>
    </source>
</evidence>
<keyword evidence="12" id="KW-0739">Sodium transport</keyword>
<feature type="binding site" evidence="14">
    <location>
        <position position="393"/>
    </location>
    <ligand>
        <name>Na(+)</name>
        <dbReference type="ChEBI" id="CHEBI:29101"/>
        <label>1</label>
    </ligand>
</feature>
<evidence type="ECO:0000256" key="10">
    <source>
        <dbReference type="ARBA" id="ARBA00023136"/>
    </source>
</evidence>
<feature type="transmembrane region" description="Helical" evidence="16">
    <location>
        <begin position="504"/>
        <end position="524"/>
    </location>
</feature>
<dbReference type="GO" id="GO:0005283">
    <property type="term" value="F:amino acid:sodium symporter activity"/>
    <property type="evidence" value="ECO:0007669"/>
    <property type="project" value="TreeGrafter"/>
</dbReference>
<feature type="binding site" evidence="14">
    <location>
        <position position="54"/>
    </location>
    <ligand>
        <name>Na(+)</name>
        <dbReference type="ChEBI" id="CHEBI:29101"/>
        <label>1</label>
    </ligand>
</feature>
<dbReference type="PANTHER" id="PTHR11616:SF321">
    <property type="entry name" value="SODIUM-DEPENDENT NUTRIENT AMINO ACID TRANSPORTER 1-RELATED"/>
    <property type="match status" value="1"/>
</dbReference>
<dbReference type="GO" id="GO:0005886">
    <property type="term" value="C:plasma membrane"/>
    <property type="evidence" value="ECO:0007669"/>
    <property type="project" value="TreeGrafter"/>
</dbReference>
<feature type="transmembrane region" description="Helical" evidence="16">
    <location>
        <begin position="465"/>
        <end position="484"/>
    </location>
</feature>
<dbReference type="Proteomes" id="UP000747542">
    <property type="component" value="Unassembled WGS sequence"/>
</dbReference>
<feature type="binding site" evidence="14">
    <location>
        <position position="51"/>
    </location>
    <ligand>
        <name>Na(+)</name>
        <dbReference type="ChEBI" id="CHEBI:29101"/>
        <label>1</label>
    </ligand>
</feature>
<dbReference type="GO" id="GO:0089718">
    <property type="term" value="P:amino acid import across plasma membrane"/>
    <property type="evidence" value="ECO:0007669"/>
    <property type="project" value="TreeGrafter"/>
</dbReference>
<feature type="binding site" evidence="14">
    <location>
        <position position="390"/>
    </location>
    <ligand>
        <name>Na(+)</name>
        <dbReference type="ChEBI" id="CHEBI:29101"/>
        <label>1</label>
    </ligand>
</feature>
<comment type="caution">
    <text evidence="17">The sequence shown here is derived from an EMBL/GenBank/DDBJ whole genome shotgun (WGS) entry which is preliminary data.</text>
</comment>
<evidence type="ECO:0000256" key="4">
    <source>
        <dbReference type="ARBA" id="ARBA00022692"/>
    </source>
</evidence>
<dbReference type="EMBL" id="JAHLQT010041065">
    <property type="protein sequence ID" value="KAG7155618.1"/>
    <property type="molecule type" value="Genomic_DNA"/>
</dbReference>
<gene>
    <name evidence="17" type="primary">Slc6A2-L</name>
    <name evidence="17" type="ORF">Hamer_G015989</name>
</gene>
<feature type="transmembrane region" description="Helical" evidence="16">
    <location>
        <begin position="313"/>
        <end position="333"/>
    </location>
</feature>
<comment type="subcellular location">
    <subcellularLocation>
        <location evidence="1">Membrane</location>
        <topology evidence="1">Multi-pass membrane protein</topology>
    </subcellularLocation>
</comment>
<keyword evidence="4 15" id="KW-0812">Transmembrane</keyword>
<feature type="transmembrane region" description="Helical" evidence="16">
    <location>
        <begin position="225"/>
        <end position="245"/>
    </location>
</feature>
<name>A0A8J5ML72_HOMAM</name>
<organism evidence="17 18">
    <name type="scientific">Homarus americanus</name>
    <name type="common">American lobster</name>
    <dbReference type="NCBI Taxonomy" id="6706"/>
    <lineage>
        <taxon>Eukaryota</taxon>
        <taxon>Metazoa</taxon>
        <taxon>Ecdysozoa</taxon>
        <taxon>Arthropoda</taxon>
        <taxon>Crustacea</taxon>
        <taxon>Multicrustacea</taxon>
        <taxon>Malacostraca</taxon>
        <taxon>Eumalacostraca</taxon>
        <taxon>Eucarida</taxon>
        <taxon>Decapoda</taxon>
        <taxon>Pleocyemata</taxon>
        <taxon>Astacidea</taxon>
        <taxon>Nephropoidea</taxon>
        <taxon>Nephropidae</taxon>
        <taxon>Homarus</taxon>
    </lineage>
</organism>
<feature type="transmembrane region" description="Helical" evidence="16">
    <location>
        <begin position="545"/>
        <end position="567"/>
    </location>
</feature>
<comment type="function">
    <text evidence="13">Unusual broad substrate spectrum amino acid:sodium cotransporter that promotes absorption of the D isomers of essential amino acids. Neutral amino acids are the preferred substrates, especially methionine and phenylalanine.</text>
</comment>
<dbReference type="GO" id="GO:0015187">
    <property type="term" value="F:glycine transmembrane transporter activity"/>
    <property type="evidence" value="ECO:0007669"/>
    <property type="project" value="TreeGrafter"/>
</dbReference>
<feature type="binding site" evidence="14">
    <location>
        <position position="58"/>
    </location>
    <ligand>
        <name>Na(+)</name>
        <dbReference type="ChEBI" id="CHEBI:29101"/>
        <label>1</label>
    </ligand>
</feature>
<feature type="transmembrane region" description="Helical" evidence="16">
    <location>
        <begin position="587"/>
        <end position="610"/>
    </location>
</feature>
<keyword evidence="3 15" id="KW-0813">Transport</keyword>
<dbReference type="PROSITE" id="PS50267">
    <property type="entry name" value="NA_NEUROTRAN_SYMP_3"/>
    <property type="match status" value="1"/>
</dbReference>
<evidence type="ECO:0000256" key="9">
    <source>
        <dbReference type="ARBA" id="ARBA00023065"/>
    </source>
</evidence>
<feature type="transmembrane region" description="Helical" evidence="16">
    <location>
        <begin position="131"/>
        <end position="151"/>
    </location>
</feature>
<evidence type="ECO:0000256" key="11">
    <source>
        <dbReference type="ARBA" id="ARBA00023180"/>
    </source>
</evidence>
<keyword evidence="14" id="KW-0479">Metal-binding</keyword>
<feature type="binding site" evidence="14">
    <location>
        <position position="287"/>
    </location>
    <ligand>
        <name>Na(+)</name>
        <dbReference type="ChEBI" id="CHEBI:29101"/>
        <label>1</label>
    </ligand>
</feature>
<evidence type="ECO:0000256" key="3">
    <source>
        <dbReference type="ARBA" id="ARBA00022448"/>
    </source>
</evidence>
<feature type="transmembrane region" description="Helical" evidence="16">
    <location>
        <begin position="419"/>
        <end position="444"/>
    </location>
</feature>
<evidence type="ECO:0000256" key="5">
    <source>
        <dbReference type="ARBA" id="ARBA00022847"/>
    </source>
</evidence>
<keyword evidence="11" id="KW-0325">Glycoprotein</keyword>
<evidence type="ECO:0000256" key="1">
    <source>
        <dbReference type="ARBA" id="ARBA00004141"/>
    </source>
</evidence>
<feature type="binding site" evidence="14">
    <location>
        <position position="394"/>
    </location>
    <ligand>
        <name>Na(+)</name>
        <dbReference type="ChEBI" id="CHEBI:29101"/>
        <label>1</label>
    </ligand>
</feature>
<dbReference type="InterPro" id="IPR037272">
    <property type="entry name" value="SNS_sf"/>
</dbReference>
<evidence type="ECO:0000256" key="15">
    <source>
        <dbReference type="RuleBase" id="RU003732"/>
    </source>
</evidence>
<reference evidence="17" key="1">
    <citation type="journal article" date="2021" name="Sci. Adv.">
        <title>The American lobster genome reveals insights on longevity, neural, and immune adaptations.</title>
        <authorList>
            <person name="Polinski J.M."/>
            <person name="Zimin A.V."/>
            <person name="Clark K.F."/>
            <person name="Kohn A.B."/>
            <person name="Sadowski N."/>
            <person name="Timp W."/>
            <person name="Ptitsyn A."/>
            <person name="Khanna P."/>
            <person name="Romanova D.Y."/>
            <person name="Williams P."/>
            <person name="Greenwood S.J."/>
            <person name="Moroz L.L."/>
            <person name="Walt D.R."/>
            <person name="Bodnar A.G."/>
        </authorList>
    </citation>
    <scope>NUCLEOTIDE SEQUENCE</scope>
    <source>
        <strain evidence="17">GMGI-L3</strain>
    </source>
</reference>
<dbReference type="SUPFAM" id="SSF161070">
    <property type="entry name" value="SNF-like"/>
    <property type="match status" value="2"/>
</dbReference>
<keyword evidence="6" id="KW-0029">Amino-acid transport</keyword>
<accession>A0A8J5ML72</accession>
<keyword evidence="10 16" id="KW-0472">Membrane</keyword>
<evidence type="ECO:0000256" key="6">
    <source>
        <dbReference type="ARBA" id="ARBA00022970"/>
    </source>
</evidence>
<evidence type="ECO:0000313" key="18">
    <source>
        <dbReference type="Proteomes" id="UP000747542"/>
    </source>
</evidence>
<dbReference type="GO" id="GO:0046872">
    <property type="term" value="F:metal ion binding"/>
    <property type="evidence" value="ECO:0007669"/>
    <property type="project" value="UniProtKB-KW"/>
</dbReference>
<dbReference type="GO" id="GO:0015179">
    <property type="term" value="F:L-amino acid transmembrane transporter activity"/>
    <property type="evidence" value="ECO:0007669"/>
    <property type="project" value="TreeGrafter"/>
</dbReference>
<evidence type="ECO:0000256" key="13">
    <source>
        <dbReference type="ARBA" id="ARBA00037785"/>
    </source>
</evidence>